<evidence type="ECO:0000256" key="2">
    <source>
        <dbReference type="ARBA" id="ARBA00011245"/>
    </source>
</evidence>
<dbReference type="PANTHER" id="PTHR45348">
    <property type="entry name" value="HYPOTHETICAL OXIDOREDUCTASE (EUROFUNG)"/>
    <property type="match status" value="1"/>
</dbReference>
<dbReference type="SUPFAM" id="SSF51735">
    <property type="entry name" value="NAD(P)-binding Rossmann-fold domains"/>
    <property type="match status" value="1"/>
</dbReference>
<dbReference type="InterPro" id="IPR047122">
    <property type="entry name" value="Trans-enoyl_RdTase-like"/>
</dbReference>
<comment type="subunit">
    <text evidence="2">Monomer.</text>
</comment>
<keyword evidence="7" id="KW-1185">Reference proteome</keyword>
<dbReference type="Pfam" id="PF08240">
    <property type="entry name" value="ADH_N"/>
    <property type="match status" value="1"/>
</dbReference>
<dbReference type="InterPro" id="IPR013154">
    <property type="entry name" value="ADH-like_N"/>
</dbReference>
<dbReference type="Gene3D" id="3.40.50.720">
    <property type="entry name" value="NAD(P)-binding Rossmann-like Domain"/>
    <property type="match status" value="1"/>
</dbReference>
<organism evidence="6 7">
    <name type="scientific">Didymella rabiei</name>
    <name type="common">Chickpea ascochyta blight fungus</name>
    <name type="synonym">Mycosphaerella rabiei</name>
    <dbReference type="NCBI Taxonomy" id="5454"/>
    <lineage>
        <taxon>Eukaryota</taxon>
        <taxon>Fungi</taxon>
        <taxon>Dikarya</taxon>
        <taxon>Ascomycota</taxon>
        <taxon>Pezizomycotina</taxon>
        <taxon>Dothideomycetes</taxon>
        <taxon>Pleosporomycetidae</taxon>
        <taxon>Pleosporales</taxon>
        <taxon>Pleosporineae</taxon>
        <taxon>Didymellaceae</taxon>
        <taxon>Ascochyta</taxon>
    </lineage>
</organism>
<dbReference type="STRING" id="5454.A0A163KXQ4"/>
<protein>
    <submittedName>
        <fullName evidence="6">Oxidoreductase</fullName>
    </submittedName>
</protein>
<name>A0A163KXQ4_DIDRA</name>
<evidence type="ECO:0000313" key="6">
    <source>
        <dbReference type="EMBL" id="KZM27335.1"/>
    </source>
</evidence>
<evidence type="ECO:0000256" key="3">
    <source>
        <dbReference type="ARBA" id="ARBA00022857"/>
    </source>
</evidence>
<dbReference type="CDD" id="cd08249">
    <property type="entry name" value="enoyl_reductase_like"/>
    <property type="match status" value="1"/>
</dbReference>
<evidence type="ECO:0000259" key="5">
    <source>
        <dbReference type="SMART" id="SM00829"/>
    </source>
</evidence>
<evidence type="ECO:0000313" key="7">
    <source>
        <dbReference type="Proteomes" id="UP000076837"/>
    </source>
</evidence>
<gene>
    <name evidence="6" type="ORF">ST47_g1539</name>
</gene>
<dbReference type="PANTHER" id="PTHR45348:SF6">
    <property type="entry name" value="TRANS-ENOYL REDUCTASE APDC"/>
    <property type="match status" value="1"/>
</dbReference>
<evidence type="ECO:0000256" key="1">
    <source>
        <dbReference type="ARBA" id="ARBA00008072"/>
    </source>
</evidence>
<dbReference type="Proteomes" id="UP000076837">
    <property type="component" value="Unassembled WGS sequence"/>
</dbReference>
<dbReference type="SMART" id="SM00829">
    <property type="entry name" value="PKS_ER"/>
    <property type="match status" value="1"/>
</dbReference>
<dbReference type="SUPFAM" id="SSF50129">
    <property type="entry name" value="GroES-like"/>
    <property type="match status" value="1"/>
</dbReference>
<accession>A0A163KXQ4</accession>
<keyword evidence="3" id="KW-0521">NADP</keyword>
<reference evidence="6 7" key="1">
    <citation type="journal article" date="2016" name="Sci. Rep.">
        <title>Draft genome sequencing and secretome analysis of fungal phytopathogen Ascochyta rabiei provides insight into the necrotrophic effector repertoire.</title>
        <authorList>
            <person name="Verma S."/>
            <person name="Gazara R.K."/>
            <person name="Nizam S."/>
            <person name="Parween S."/>
            <person name="Chattopadhyay D."/>
            <person name="Verma P.K."/>
        </authorList>
    </citation>
    <scope>NUCLEOTIDE SEQUENCE [LARGE SCALE GENOMIC DNA]</scope>
    <source>
        <strain evidence="6 7">ArDII</strain>
    </source>
</reference>
<feature type="domain" description="Enoyl reductase (ER)" evidence="5">
    <location>
        <begin position="17"/>
        <end position="378"/>
    </location>
</feature>
<dbReference type="AlphaFoldDB" id="A0A163KXQ4"/>
<sequence length="381" mass="41365">MTSTHRLPENQSAIVQDANGQLQLLHDAVVPELRPHTVLVKVAAVALNPYDYKLPLYFPFPGTTGGSDFVGTVVGIGAQAARDRPDLSLGDLVSGCVYGWHPETPENGSFAQYVRADAQLVFRVGSYKLEDAATFNAAFATLCLALWHSEGLELAHSPAHPLRNASSQSSYVFVYGGSTATGTMALQLLKFFNMYLLTRFGRLRSGYSTIASCSPRSFDLVRSYGADHVFDYLNPETSSAIRKLTEGALSLVLDCISDHHSIAVCHGSIGRLGGRLVVLEVPPEPRPGEKRRKAVKQFFVDGHEVFGVGVPIDSPGYRRLPSPEKHEFATKKALEFQELIDGSKLHAHPVDIIDGGLEKIPSALQMLKAGVSGKKLVLRIS</sequence>
<dbReference type="InterPro" id="IPR011032">
    <property type="entry name" value="GroES-like_sf"/>
</dbReference>
<comment type="caution">
    <text evidence="6">The sequence shown here is derived from an EMBL/GenBank/DDBJ whole genome shotgun (WGS) entry which is preliminary data.</text>
</comment>
<dbReference type="Gene3D" id="3.90.180.10">
    <property type="entry name" value="Medium-chain alcohol dehydrogenases, catalytic domain"/>
    <property type="match status" value="1"/>
</dbReference>
<evidence type="ECO:0000256" key="4">
    <source>
        <dbReference type="ARBA" id="ARBA00023002"/>
    </source>
</evidence>
<keyword evidence="4" id="KW-0560">Oxidoreductase</keyword>
<dbReference type="GO" id="GO:0016651">
    <property type="term" value="F:oxidoreductase activity, acting on NAD(P)H"/>
    <property type="evidence" value="ECO:0007669"/>
    <property type="project" value="InterPro"/>
</dbReference>
<comment type="similarity">
    <text evidence="1">Belongs to the zinc-containing alcohol dehydrogenase family.</text>
</comment>
<dbReference type="EMBL" id="JYNV01000070">
    <property type="protein sequence ID" value="KZM27335.1"/>
    <property type="molecule type" value="Genomic_DNA"/>
</dbReference>
<dbReference type="InterPro" id="IPR036291">
    <property type="entry name" value="NAD(P)-bd_dom_sf"/>
</dbReference>
<proteinExistence type="inferred from homology"/>
<dbReference type="InterPro" id="IPR020843">
    <property type="entry name" value="ER"/>
</dbReference>